<evidence type="ECO:0000313" key="3">
    <source>
        <dbReference type="Proteomes" id="UP000249619"/>
    </source>
</evidence>
<proteinExistence type="predicted"/>
<evidence type="ECO:0000313" key="2">
    <source>
        <dbReference type="EMBL" id="RAR07408.1"/>
    </source>
</evidence>
<accession>A0A364MZJ6</accession>
<name>A0A364MZJ6_STELY</name>
<evidence type="ECO:0000256" key="1">
    <source>
        <dbReference type="SAM" id="MobiDB-lite"/>
    </source>
</evidence>
<keyword evidence="3" id="KW-1185">Reference proteome</keyword>
<dbReference type="EMBL" id="QGDH01000101">
    <property type="protein sequence ID" value="RAR07408.1"/>
    <property type="molecule type" value="Genomic_DNA"/>
</dbReference>
<comment type="caution">
    <text evidence="2">The sequence shown here is derived from an EMBL/GenBank/DDBJ whole genome shotgun (WGS) entry which is preliminary data.</text>
</comment>
<reference evidence="3" key="1">
    <citation type="submission" date="2018-05" db="EMBL/GenBank/DDBJ databases">
        <title>Draft genome sequence of Stemphylium lycopersici strain CIDEFI 213.</title>
        <authorList>
            <person name="Medina R."/>
            <person name="Franco M.E.E."/>
            <person name="Lucentini C.G."/>
            <person name="Saparrat M.C.N."/>
            <person name="Balatti P.A."/>
        </authorList>
    </citation>
    <scope>NUCLEOTIDE SEQUENCE [LARGE SCALE GENOMIC DNA]</scope>
    <source>
        <strain evidence="3">CIDEFI 213</strain>
    </source>
</reference>
<feature type="compositionally biased region" description="Polar residues" evidence="1">
    <location>
        <begin position="63"/>
        <end position="78"/>
    </location>
</feature>
<dbReference type="Proteomes" id="UP000249619">
    <property type="component" value="Unassembled WGS sequence"/>
</dbReference>
<protein>
    <submittedName>
        <fullName evidence="2">Uncharacterized protein</fullName>
    </submittedName>
</protein>
<organism evidence="2 3">
    <name type="scientific">Stemphylium lycopersici</name>
    <name type="common">Tomato gray leaf spot disease fungus</name>
    <name type="synonym">Thyrospora lycopersici</name>
    <dbReference type="NCBI Taxonomy" id="183478"/>
    <lineage>
        <taxon>Eukaryota</taxon>
        <taxon>Fungi</taxon>
        <taxon>Dikarya</taxon>
        <taxon>Ascomycota</taxon>
        <taxon>Pezizomycotina</taxon>
        <taxon>Dothideomycetes</taxon>
        <taxon>Pleosporomycetidae</taxon>
        <taxon>Pleosporales</taxon>
        <taxon>Pleosporineae</taxon>
        <taxon>Pleosporaceae</taxon>
        <taxon>Stemphylium</taxon>
    </lineage>
</organism>
<dbReference type="AlphaFoldDB" id="A0A364MZJ6"/>
<feature type="compositionally biased region" description="Polar residues" evidence="1">
    <location>
        <begin position="91"/>
        <end position="101"/>
    </location>
</feature>
<sequence length="237" mass="26198">MSHTLLTKAPSLRIVAQRSVPRQFRASYHRQSSPKMASGAGPIRTLLRQTTLRASAIAAQRTSYPASQQFSSQAYTQQRSRSPSPPPPYQARNTSLLSSPGQWTRFSSPYSTLSSVRTFTSSSRAKLASSTSQAPTLLSPESQQAVDAAIEEIQEMYGTAKDEFEIASEESEKNTTYAPDDRAAAREELDKLLEYYKGVVEGEDRVVADEVKRRVGQRIRELEHAVLAMEEAATHGD</sequence>
<feature type="region of interest" description="Disordered" evidence="1">
    <location>
        <begin position="63"/>
        <end position="101"/>
    </location>
</feature>
<gene>
    <name evidence="2" type="ORF">DDE83_006518</name>
</gene>